<evidence type="ECO:0000256" key="3">
    <source>
        <dbReference type="ARBA" id="ARBA00012438"/>
    </source>
</evidence>
<dbReference type="GO" id="GO:0005524">
    <property type="term" value="F:ATP binding"/>
    <property type="evidence" value="ECO:0007669"/>
    <property type="project" value="UniProtKB-KW"/>
</dbReference>
<feature type="domain" description="Response regulatory" evidence="19">
    <location>
        <begin position="562"/>
        <end position="675"/>
    </location>
</feature>
<evidence type="ECO:0000256" key="11">
    <source>
        <dbReference type="ARBA" id="ARBA00023012"/>
    </source>
</evidence>
<dbReference type="Gene3D" id="3.30.565.10">
    <property type="entry name" value="Histidine kinase-like ATPase, C-terminal domain"/>
    <property type="match status" value="1"/>
</dbReference>
<dbReference type="InterPro" id="IPR029095">
    <property type="entry name" value="NarX-like_N"/>
</dbReference>
<dbReference type="RefSeq" id="WP_086487980.1">
    <property type="nucleotide sequence ID" value="NZ_MSLT01000012.1"/>
</dbReference>
<evidence type="ECO:0000256" key="16">
    <source>
        <dbReference type="SAM" id="MobiDB-lite"/>
    </source>
</evidence>
<keyword evidence="6 17" id="KW-0812">Transmembrane</keyword>
<keyword evidence="4 14" id="KW-0597">Phosphoprotein</keyword>
<feature type="domain" description="Response regulatory" evidence="19">
    <location>
        <begin position="682"/>
        <end position="799"/>
    </location>
</feature>
<evidence type="ECO:0000256" key="4">
    <source>
        <dbReference type="ARBA" id="ARBA00022553"/>
    </source>
</evidence>
<proteinExistence type="predicted"/>
<evidence type="ECO:0000256" key="17">
    <source>
        <dbReference type="SAM" id="Phobius"/>
    </source>
</evidence>
<dbReference type="PANTHER" id="PTHR43047:SF72">
    <property type="entry name" value="OSMOSENSING HISTIDINE PROTEIN KINASE SLN1"/>
    <property type="match status" value="1"/>
</dbReference>
<keyword evidence="21" id="KW-1185">Reference proteome</keyword>
<evidence type="ECO:0000313" key="21">
    <source>
        <dbReference type="Proteomes" id="UP000194798"/>
    </source>
</evidence>
<dbReference type="FunFam" id="1.10.287.130:FF:000038">
    <property type="entry name" value="Sensory transduction histidine kinase"/>
    <property type="match status" value="1"/>
</dbReference>
<organism evidence="20 21">
    <name type="scientific">Thioflexithrix psekupsensis</name>
    <dbReference type="NCBI Taxonomy" id="1570016"/>
    <lineage>
        <taxon>Bacteria</taxon>
        <taxon>Pseudomonadati</taxon>
        <taxon>Pseudomonadota</taxon>
        <taxon>Gammaproteobacteria</taxon>
        <taxon>Thiotrichales</taxon>
        <taxon>Thioflexithrix</taxon>
    </lineage>
</organism>
<dbReference type="PANTHER" id="PTHR43047">
    <property type="entry name" value="TWO-COMPONENT HISTIDINE PROTEIN KINASE"/>
    <property type="match status" value="1"/>
</dbReference>
<comment type="caution">
    <text evidence="20">The sequence shown here is derived from an EMBL/GenBank/DDBJ whole genome shotgun (WGS) entry which is preliminary data.</text>
</comment>
<evidence type="ECO:0000256" key="1">
    <source>
        <dbReference type="ARBA" id="ARBA00000085"/>
    </source>
</evidence>
<dbReference type="Proteomes" id="UP000194798">
    <property type="component" value="Unassembled WGS sequence"/>
</dbReference>
<feature type="modified residue" description="4-aspartylphosphate" evidence="14">
    <location>
        <position position="731"/>
    </location>
</feature>
<dbReference type="InterPro" id="IPR003594">
    <property type="entry name" value="HATPase_dom"/>
</dbReference>
<keyword evidence="9" id="KW-0067">ATP-binding</keyword>
<dbReference type="InterPro" id="IPR004358">
    <property type="entry name" value="Sig_transdc_His_kin-like_C"/>
</dbReference>
<dbReference type="AlphaFoldDB" id="A0A251X944"/>
<evidence type="ECO:0000256" key="12">
    <source>
        <dbReference type="ARBA" id="ARBA00023136"/>
    </source>
</evidence>
<keyword evidence="12 17" id="KW-0472">Membrane</keyword>
<dbReference type="OrthoDB" id="9810730at2"/>
<dbReference type="CDD" id="cd16922">
    <property type="entry name" value="HATPase_EvgS-ArcB-TorS-like"/>
    <property type="match status" value="1"/>
</dbReference>
<dbReference type="FunFam" id="3.30.565.10:FF:000010">
    <property type="entry name" value="Sensor histidine kinase RcsC"/>
    <property type="match status" value="1"/>
</dbReference>
<name>A0A251X944_9GAMM</name>
<evidence type="ECO:0000256" key="15">
    <source>
        <dbReference type="SAM" id="Coils"/>
    </source>
</evidence>
<evidence type="ECO:0000256" key="5">
    <source>
        <dbReference type="ARBA" id="ARBA00022679"/>
    </source>
</evidence>
<dbReference type="InterPro" id="IPR011006">
    <property type="entry name" value="CheY-like_superfamily"/>
</dbReference>
<dbReference type="GO" id="GO:0009927">
    <property type="term" value="F:histidine phosphotransfer kinase activity"/>
    <property type="evidence" value="ECO:0007669"/>
    <property type="project" value="TreeGrafter"/>
</dbReference>
<dbReference type="SMART" id="SM00388">
    <property type="entry name" value="HisKA"/>
    <property type="match status" value="1"/>
</dbReference>
<dbReference type="CDD" id="cd17574">
    <property type="entry name" value="REC_OmpR"/>
    <property type="match status" value="2"/>
</dbReference>
<dbReference type="EC" id="2.7.13.3" evidence="3"/>
<dbReference type="SUPFAM" id="SSF55874">
    <property type="entry name" value="ATPase domain of HSP90 chaperone/DNA topoisomerase II/histidine kinase"/>
    <property type="match status" value="1"/>
</dbReference>
<dbReference type="GO" id="GO:0000155">
    <property type="term" value="F:phosphorelay sensor kinase activity"/>
    <property type="evidence" value="ECO:0007669"/>
    <property type="project" value="InterPro"/>
</dbReference>
<dbReference type="Pfam" id="PF13675">
    <property type="entry name" value="PilJ"/>
    <property type="match status" value="1"/>
</dbReference>
<feature type="transmembrane region" description="Helical" evidence="17">
    <location>
        <begin position="185"/>
        <end position="203"/>
    </location>
</feature>
<keyword evidence="7" id="KW-0547">Nucleotide-binding</keyword>
<evidence type="ECO:0000313" key="20">
    <source>
        <dbReference type="EMBL" id="OUD14193.1"/>
    </source>
</evidence>
<dbReference type="PROSITE" id="PS50109">
    <property type="entry name" value="HIS_KIN"/>
    <property type="match status" value="1"/>
</dbReference>
<keyword evidence="13" id="KW-0131">Cell cycle</keyword>
<dbReference type="SUPFAM" id="SSF47384">
    <property type="entry name" value="Homodimeric domain of signal transducing histidine kinase"/>
    <property type="match status" value="1"/>
</dbReference>
<feature type="compositionally biased region" description="Pro residues" evidence="16">
    <location>
        <begin position="538"/>
        <end position="554"/>
    </location>
</feature>
<evidence type="ECO:0000256" key="2">
    <source>
        <dbReference type="ARBA" id="ARBA00004141"/>
    </source>
</evidence>
<dbReference type="InterPro" id="IPR036097">
    <property type="entry name" value="HisK_dim/P_sf"/>
</dbReference>
<dbReference type="CDD" id="cd00082">
    <property type="entry name" value="HisKA"/>
    <property type="match status" value="1"/>
</dbReference>
<accession>A0A251X944</accession>
<dbReference type="SMART" id="SM00448">
    <property type="entry name" value="REC"/>
    <property type="match status" value="2"/>
</dbReference>
<dbReference type="Gene3D" id="3.40.50.2300">
    <property type="match status" value="2"/>
</dbReference>
<evidence type="ECO:0000256" key="13">
    <source>
        <dbReference type="ARBA" id="ARBA00023306"/>
    </source>
</evidence>
<comment type="subcellular location">
    <subcellularLocation>
        <location evidence="2">Membrane</location>
        <topology evidence="2">Multi-pass membrane protein</topology>
    </subcellularLocation>
</comment>
<keyword evidence="11" id="KW-0902">Two-component regulatory system</keyword>
<evidence type="ECO:0000256" key="7">
    <source>
        <dbReference type="ARBA" id="ARBA00022741"/>
    </source>
</evidence>
<keyword evidence="15" id="KW-0175">Coiled coil</keyword>
<dbReference type="Pfam" id="PF02518">
    <property type="entry name" value="HATPase_c"/>
    <property type="match status" value="1"/>
</dbReference>
<keyword evidence="8" id="KW-0418">Kinase</keyword>
<gene>
    <name evidence="20" type="ORF">TPSD3_07635</name>
</gene>
<evidence type="ECO:0000256" key="6">
    <source>
        <dbReference type="ARBA" id="ARBA00022692"/>
    </source>
</evidence>
<feature type="transmembrane region" description="Helical" evidence="17">
    <location>
        <begin position="12"/>
        <end position="32"/>
    </location>
</feature>
<dbReference type="InterPro" id="IPR005467">
    <property type="entry name" value="His_kinase_dom"/>
</dbReference>
<keyword evidence="5" id="KW-0808">Transferase</keyword>
<comment type="catalytic activity">
    <reaction evidence="1">
        <text>ATP + protein L-histidine = ADP + protein N-phospho-L-histidine.</text>
        <dbReference type="EC" id="2.7.13.3"/>
    </reaction>
</comment>
<reference evidence="20 21" key="1">
    <citation type="submission" date="2016-12" db="EMBL/GenBank/DDBJ databases">
        <title>Thioflexothrix psekupsii D3 genome sequencing and assembly.</title>
        <authorList>
            <person name="Fomenkov A."/>
            <person name="Vincze T."/>
            <person name="Grabovich M."/>
            <person name="Anton B.P."/>
            <person name="Dubinina G."/>
            <person name="Orlova M."/>
            <person name="Belousova E."/>
            <person name="Roberts R.J."/>
        </authorList>
    </citation>
    <scope>NUCLEOTIDE SEQUENCE [LARGE SCALE GENOMIC DNA]</scope>
    <source>
        <strain evidence="20">D3</strain>
    </source>
</reference>
<dbReference type="InterPro" id="IPR036890">
    <property type="entry name" value="HATPase_C_sf"/>
</dbReference>
<dbReference type="SMART" id="SM00387">
    <property type="entry name" value="HATPase_c"/>
    <property type="match status" value="1"/>
</dbReference>
<dbReference type="SUPFAM" id="SSF52172">
    <property type="entry name" value="CheY-like"/>
    <property type="match status" value="2"/>
</dbReference>
<evidence type="ECO:0000256" key="8">
    <source>
        <dbReference type="ARBA" id="ARBA00022777"/>
    </source>
</evidence>
<evidence type="ECO:0000256" key="14">
    <source>
        <dbReference type="PROSITE-ProRule" id="PRU00169"/>
    </source>
</evidence>
<dbReference type="Pfam" id="PF00512">
    <property type="entry name" value="HisKA"/>
    <property type="match status" value="1"/>
</dbReference>
<feature type="modified residue" description="4-aspartylphosphate" evidence="14">
    <location>
        <position position="611"/>
    </location>
</feature>
<feature type="coiled-coil region" evidence="15">
    <location>
        <begin position="224"/>
        <end position="255"/>
    </location>
</feature>
<dbReference type="PROSITE" id="PS50110">
    <property type="entry name" value="RESPONSE_REGULATORY"/>
    <property type="match status" value="2"/>
</dbReference>
<sequence>MIYKDSHKKLTLTYIFALSLIALLTLTSQYLIHNTLEVQSNDSRIINISGRQRMLSQRITKFALLLEQAPDAEQFKQTMRLFKESLSLWEKSHLALQYGDEELGLLDHENSVAVNDMFRQLTPHYIAIHHAAQAIIALNQQPIPPQLLQTILSHEGEFLKWMNSITFQYDTEANTRVNSLKEIEFILMIITLLVLLFEALFVFRPAANVISHQIETIETSETEKLKAQKALIAQLKENEQLQQQITQDLEQKVRERTAEMTEQNRHILAQSQQLQLAKQHAESANLAKSQFIANMSHELRTPLNAVIGYSEILLEEADDRNLIEFSQDLKKIRDSGKHLLGLINDILDLSKIEAGRIDLFFENFDVRELVNELVQTMQPMLSKNNNHFNVVLPNDSEKLIIMRADHTRVRQVLLNLLSNAAKFTEKGFITLHIERLYFHDINWYKFQVIDNGIGMTPEQQKKLFQSFTQADSSTTRKYGGTGLGLAITKRFVEMMGGRIQVLSEYGKGSCFTIELPTNVEIYLSRTKQNTLIKTSPLASPPPESLEPQSLPPVSPEVSHKGEILVIDDDATVRELMQTHLRRLGYQVLLADNGITGLRLAQQFEPKAILLDVMMPEVDGWNVLSQLKADVHLQHIPVIMSTMVDNKRLGYVLGADDYLIKPVSRQQLQSVLARYSQPQQTSTVLLVEDNVVTREMMEKILTRAGWHVVQAGNGQHALAQIEQQIPDLILTDLMMPEMDGFEFLHHLRENPAWNSIPVVILTAKELTPEESVQLSAMTQHTFIKGAYEKEQLLIEIHQRLTANSRLNREK</sequence>
<dbReference type="GO" id="GO:0005886">
    <property type="term" value="C:plasma membrane"/>
    <property type="evidence" value="ECO:0007669"/>
    <property type="project" value="TreeGrafter"/>
</dbReference>
<dbReference type="InterPro" id="IPR003661">
    <property type="entry name" value="HisK_dim/P_dom"/>
</dbReference>
<feature type="region of interest" description="Disordered" evidence="16">
    <location>
        <begin position="533"/>
        <end position="556"/>
    </location>
</feature>
<feature type="domain" description="Histidine kinase" evidence="18">
    <location>
        <begin position="294"/>
        <end position="519"/>
    </location>
</feature>
<evidence type="ECO:0000256" key="9">
    <source>
        <dbReference type="ARBA" id="ARBA00022840"/>
    </source>
</evidence>
<keyword evidence="10 17" id="KW-1133">Transmembrane helix</keyword>
<dbReference type="InterPro" id="IPR001789">
    <property type="entry name" value="Sig_transdc_resp-reg_receiver"/>
</dbReference>
<dbReference type="Pfam" id="PF00072">
    <property type="entry name" value="Response_reg"/>
    <property type="match status" value="2"/>
</dbReference>
<evidence type="ECO:0000259" key="18">
    <source>
        <dbReference type="PROSITE" id="PS50109"/>
    </source>
</evidence>
<evidence type="ECO:0000259" key="19">
    <source>
        <dbReference type="PROSITE" id="PS50110"/>
    </source>
</evidence>
<protein>
    <recommendedName>
        <fullName evidence="3">histidine kinase</fullName>
        <ecNumber evidence="3">2.7.13.3</ecNumber>
    </recommendedName>
</protein>
<dbReference type="EMBL" id="MSLT01000012">
    <property type="protein sequence ID" value="OUD14193.1"/>
    <property type="molecule type" value="Genomic_DNA"/>
</dbReference>
<dbReference type="Gene3D" id="1.10.287.130">
    <property type="match status" value="1"/>
</dbReference>
<dbReference type="PRINTS" id="PR00344">
    <property type="entry name" value="BCTRLSENSOR"/>
</dbReference>
<evidence type="ECO:0000256" key="10">
    <source>
        <dbReference type="ARBA" id="ARBA00022989"/>
    </source>
</evidence>